<keyword evidence="3" id="KW-1185">Reference proteome</keyword>
<dbReference type="SMART" id="SM01059">
    <property type="entry name" value="CAT"/>
    <property type="match status" value="1"/>
</dbReference>
<organism evidence="2 3">
    <name type="scientific">Flaviaesturariibacter aridisoli</name>
    <dbReference type="NCBI Taxonomy" id="2545761"/>
    <lineage>
        <taxon>Bacteria</taxon>
        <taxon>Pseudomonadati</taxon>
        <taxon>Bacteroidota</taxon>
        <taxon>Chitinophagia</taxon>
        <taxon>Chitinophagales</taxon>
        <taxon>Chitinophagaceae</taxon>
        <taxon>Flaviaestuariibacter</taxon>
    </lineage>
</organism>
<dbReference type="OrthoDB" id="9801766at2"/>
<dbReference type="Pfam" id="PF00302">
    <property type="entry name" value="CAT"/>
    <property type="match status" value="1"/>
</dbReference>
<dbReference type="EMBL" id="SKFH01000010">
    <property type="protein sequence ID" value="TCZ72784.1"/>
    <property type="molecule type" value="Genomic_DNA"/>
</dbReference>
<keyword evidence="2" id="KW-0808">Transferase</keyword>
<gene>
    <name evidence="2" type="ORF">E0486_08360</name>
</gene>
<dbReference type="PIRSF" id="PIRSF000440">
    <property type="entry name" value="CAT"/>
    <property type="match status" value="1"/>
</dbReference>
<sequence>MKRIDIESWNRKEHYEFFSSLKSPTFGITADVDCTAAYAESKARGRSFFATYLHASMRAVNSVPELRLRIIDGAVWALDVIHAGAAVSRGDGTFAFIFVPHADDFATFNASLNEELDAVRSSTGLRLNGDNVKHDLVRYSTLPWLHFSAILHPSNHNPNDAVPRITFGAFREEAGRKRMPVSVEAHHGLVDGLHVSRYFEELQRLLGES</sequence>
<dbReference type="GO" id="GO:0008811">
    <property type="term" value="F:chloramphenicol O-acetyltransferase activity"/>
    <property type="evidence" value="ECO:0007669"/>
    <property type="project" value="InterPro"/>
</dbReference>
<feature type="active site" description="Proton acceptor" evidence="1">
    <location>
        <position position="187"/>
    </location>
</feature>
<dbReference type="AlphaFoldDB" id="A0A4R4E058"/>
<comment type="caution">
    <text evidence="2">The sequence shown here is derived from an EMBL/GenBank/DDBJ whole genome shotgun (WGS) entry which is preliminary data.</text>
</comment>
<evidence type="ECO:0000313" key="2">
    <source>
        <dbReference type="EMBL" id="TCZ72784.1"/>
    </source>
</evidence>
<dbReference type="Gene3D" id="3.30.559.10">
    <property type="entry name" value="Chloramphenicol acetyltransferase-like domain"/>
    <property type="match status" value="1"/>
</dbReference>
<evidence type="ECO:0000313" key="3">
    <source>
        <dbReference type="Proteomes" id="UP000295164"/>
    </source>
</evidence>
<dbReference type="PANTHER" id="PTHR38474">
    <property type="entry name" value="SLR0299 PROTEIN"/>
    <property type="match status" value="1"/>
</dbReference>
<name>A0A4R4E058_9BACT</name>
<accession>A0A4R4E058</accession>
<dbReference type="RefSeq" id="WP_131851707.1">
    <property type="nucleotide sequence ID" value="NZ_SKFH01000010.1"/>
</dbReference>
<proteinExistence type="predicted"/>
<dbReference type="InterPro" id="IPR001707">
    <property type="entry name" value="Cmp_AcTrfase"/>
</dbReference>
<protein>
    <submittedName>
        <fullName evidence="2">Chloramphenicol acetyltransferase</fullName>
    </submittedName>
</protein>
<reference evidence="2 3" key="1">
    <citation type="submission" date="2019-03" db="EMBL/GenBank/DDBJ databases">
        <authorList>
            <person name="Kim M.K.M."/>
        </authorList>
    </citation>
    <scope>NUCLEOTIDE SEQUENCE [LARGE SCALE GENOMIC DNA]</scope>
    <source>
        <strain evidence="2 3">17J68-15</strain>
    </source>
</reference>
<evidence type="ECO:0000256" key="1">
    <source>
        <dbReference type="PIRSR" id="PIRSR000440-1"/>
    </source>
</evidence>
<dbReference type="Proteomes" id="UP000295164">
    <property type="component" value="Unassembled WGS sequence"/>
</dbReference>
<dbReference type="InterPro" id="IPR023213">
    <property type="entry name" value="CAT-like_dom_sf"/>
</dbReference>
<dbReference type="PANTHER" id="PTHR38474:SF1">
    <property type="entry name" value="SLR0299 PROTEIN"/>
    <property type="match status" value="1"/>
</dbReference>
<dbReference type="SUPFAM" id="SSF52777">
    <property type="entry name" value="CoA-dependent acyltransferases"/>
    <property type="match status" value="1"/>
</dbReference>